<sequence length="182" mass="21848">MNLKLYKQSLNKNHLFNIIDKKTNLNILLIKKNNLFFNIYLLNNLFINLNFNYWILLKKNFKSFLILYINLIKKILYKNIINYEKELIIKGLGFYFIKDTIKTNILKLNIGINYIINLKLPLNIEIKLKNNNTNLILKGTNINLINLISSRVKNLKPPEIYKEKGIYYFNEKLKKIFKNKKF</sequence>
<dbReference type="Gene3D" id="3.90.930.12">
    <property type="entry name" value="Ribosomal protein L6, alpha-beta domain"/>
    <property type="match status" value="1"/>
</dbReference>
<organism evidence="2">
    <name type="scientific">Nephromyces sp. ex Molgula occidentalis</name>
    <dbReference type="NCBI Taxonomy" id="2544991"/>
    <lineage>
        <taxon>Eukaryota</taxon>
        <taxon>Sar</taxon>
        <taxon>Alveolata</taxon>
        <taxon>Apicomplexa</taxon>
        <taxon>Aconoidasida</taxon>
        <taxon>Nephromycida</taxon>
        <taxon>Nephromyces</taxon>
    </lineage>
</organism>
<keyword evidence="2" id="KW-0689">Ribosomal protein</keyword>
<reference evidence="2" key="1">
    <citation type="journal article" date="2019" name="Genome Biol. Evol.">
        <title>Nephromyces represents a diverse and novel lineage of the Apicomplexa that has retained apicoplasts.</title>
        <authorList>
            <person name="Munoz-Gomez S.A."/>
            <person name="Durnin K."/>
            <person name="Eme L."/>
            <person name="Paight C."/>
            <person name="Lane C.E."/>
            <person name="Saffo M.B."/>
            <person name="Slamovits C.H."/>
        </authorList>
    </citation>
    <scope>NUCLEOTIDE SEQUENCE</scope>
    <source>
        <strain evidence="2">678</strain>
    </source>
</reference>
<dbReference type="SUPFAM" id="SSF56053">
    <property type="entry name" value="Ribosomal protein L6"/>
    <property type="match status" value="1"/>
</dbReference>
<keyword evidence="1" id="KW-1133">Transmembrane helix</keyword>
<dbReference type="GO" id="GO:0006412">
    <property type="term" value="P:translation"/>
    <property type="evidence" value="ECO:0007669"/>
    <property type="project" value="InterPro"/>
</dbReference>
<feature type="transmembrane region" description="Helical" evidence="1">
    <location>
        <begin position="35"/>
        <end position="56"/>
    </location>
</feature>
<dbReference type="InterPro" id="IPR036789">
    <property type="entry name" value="Ribosomal_uL6-like_a/b-dom_sf"/>
</dbReference>
<dbReference type="EMBL" id="MK573207">
    <property type="protein sequence ID" value="QEM01799.1"/>
    <property type="molecule type" value="Genomic_DNA"/>
</dbReference>
<keyword evidence="1" id="KW-0812">Transmembrane</keyword>
<keyword evidence="1" id="KW-0472">Membrane</keyword>
<dbReference type="AlphaFoldDB" id="A0A5C1H8J3"/>
<gene>
    <name evidence="2" type="primary">rpl6</name>
</gene>
<dbReference type="PRINTS" id="PR00059">
    <property type="entry name" value="RIBOSOMALL6"/>
</dbReference>
<evidence type="ECO:0000256" key="1">
    <source>
        <dbReference type="SAM" id="Phobius"/>
    </source>
</evidence>
<name>A0A5C1H8J3_9APIC</name>
<proteinExistence type="predicted"/>
<dbReference type="GO" id="GO:0005840">
    <property type="term" value="C:ribosome"/>
    <property type="evidence" value="ECO:0007669"/>
    <property type="project" value="UniProtKB-KW"/>
</dbReference>
<dbReference type="GO" id="GO:0019843">
    <property type="term" value="F:rRNA binding"/>
    <property type="evidence" value="ECO:0007669"/>
    <property type="project" value="InterPro"/>
</dbReference>
<evidence type="ECO:0000313" key="2">
    <source>
        <dbReference type="EMBL" id="QEM01799.1"/>
    </source>
</evidence>
<keyword evidence="2" id="KW-0687">Ribonucleoprotein</keyword>
<dbReference type="InterPro" id="IPR019906">
    <property type="entry name" value="Ribosomal_uL6_bac-type"/>
</dbReference>
<protein>
    <submittedName>
        <fullName evidence="2">50S ribosomal protein L6</fullName>
    </submittedName>
</protein>
<accession>A0A5C1H8J3</accession>
<dbReference type="GO" id="GO:0003735">
    <property type="term" value="F:structural constituent of ribosome"/>
    <property type="evidence" value="ECO:0007669"/>
    <property type="project" value="InterPro"/>
</dbReference>